<feature type="compositionally biased region" description="Acidic residues" evidence="1">
    <location>
        <begin position="71"/>
        <end position="84"/>
    </location>
</feature>
<sequence>LRSVATVALPHRGKEEANEIGDEDLPEEAPAPAPLALGPAEEVGDEDLPPFNPVDQNTLAFPAVPDLDSFPADECEDESPESYMEEPSAAKQLLAGLEDLPALECVEELVVILVDDTDMDMILAPKLVQDLLEMDEDVEEEDMTMAPVDHAPVKPPPEPELQETEVEDEDNFSRPEPVEPIAPQPSVIIDGGPVEDEYDFEPAPRPAPVAVAQEPVDEEAFEVDEDPSCVHHHERVDAKPAMKRVPSDDSIEDEIEEDFD</sequence>
<feature type="compositionally biased region" description="Low complexity" evidence="1">
    <location>
        <begin position="28"/>
        <end position="41"/>
    </location>
</feature>
<dbReference type="EMBL" id="LGRX02012235">
    <property type="protein sequence ID" value="KAK3267728.1"/>
    <property type="molecule type" value="Genomic_DNA"/>
</dbReference>
<reference evidence="2 3" key="1">
    <citation type="journal article" date="2015" name="Genome Biol. Evol.">
        <title>Comparative Genomics of a Bacterivorous Green Alga Reveals Evolutionary Causalities and Consequences of Phago-Mixotrophic Mode of Nutrition.</title>
        <authorList>
            <person name="Burns J.A."/>
            <person name="Paasch A."/>
            <person name="Narechania A."/>
            <person name="Kim E."/>
        </authorList>
    </citation>
    <scope>NUCLEOTIDE SEQUENCE [LARGE SCALE GENOMIC DNA]</scope>
    <source>
        <strain evidence="2 3">PLY_AMNH</strain>
    </source>
</reference>
<comment type="caution">
    <text evidence="2">The sequence shown here is derived from an EMBL/GenBank/DDBJ whole genome shotgun (WGS) entry which is preliminary data.</text>
</comment>
<feature type="compositionally biased region" description="Basic and acidic residues" evidence="1">
    <location>
        <begin position="228"/>
        <end position="240"/>
    </location>
</feature>
<feature type="region of interest" description="Disordered" evidence="1">
    <location>
        <begin position="217"/>
        <end position="260"/>
    </location>
</feature>
<feature type="region of interest" description="Disordered" evidence="1">
    <location>
        <begin position="140"/>
        <end position="205"/>
    </location>
</feature>
<dbReference type="Proteomes" id="UP001190700">
    <property type="component" value="Unassembled WGS sequence"/>
</dbReference>
<feature type="compositionally biased region" description="Acidic residues" evidence="1">
    <location>
        <begin position="160"/>
        <end position="170"/>
    </location>
</feature>
<feature type="non-terminal residue" evidence="2">
    <location>
        <position position="1"/>
    </location>
</feature>
<protein>
    <submittedName>
        <fullName evidence="2">Uncharacterized protein</fullName>
    </submittedName>
</protein>
<gene>
    <name evidence="2" type="ORF">CYMTET_23733</name>
</gene>
<keyword evidence="3" id="KW-1185">Reference proteome</keyword>
<evidence type="ECO:0000256" key="1">
    <source>
        <dbReference type="SAM" id="MobiDB-lite"/>
    </source>
</evidence>
<name>A0AAE0FXW2_9CHLO</name>
<evidence type="ECO:0000313" key="2">
    <source>
        <dbReference type="EMBL" id="KAK3267728.1"/>
    </source>
</evidence>
<accession>A0AAE0FXW2</accession>
<feature type="region of interest" description="Disordered" evidence="1">
    <location>
        <begin position="1"/>
        <end position="90"/>
    </location>
</feature>
<organism evidence="2 3">
    <name type="scientific">Cymbomonas tetramitiformis</name>
    <dbReference type="NCBI Taxonomy" id="36881"/>
    <lineage>
        <taxon>Eukaryota</taxon>
        <taxon>Viridiplantae</taxon>
        <taxon>Chlorophyta</taxon>
        <taxon>Pyramimonadophyceae</taxon>
        <taxon>Pyramimonadales</taxon>
        <taxon>Pyramimonadaceae</taxon>
        <taxon>Cymbomonas</taxon>
    </lineage>
</organism>
<feature type="compositionally biased region" description="Acidic residues" evidence="1">
    <location>
        <begin position="249"/>
        <end position="260"/>
    </location>
</feature>
<feature type="compositionally biased region" description="Acidic residues" evidence="1">
    <location>
        <begin position="217"/>
        <end position="227"/>
    </location>
</feature>
<feature type="compositionally biased region" description="Acidic residues" evidence="1">
    <location>
        <begin position="18"/>
        <end position="27"/>
    </location>
</feature>
<proteinExistence type="predicted"/>
<evidence type="ECO:0000313" key="3">
    <source>
        <dbReference type="Proteomes" id="UP001190700"/>
    </source>
</evidence>
<dbReference type="AlphaFoldDB" id="A0AAE0FXW2"/>